<protein>
    <submittedName>
        <fullName evidence="1">L-rhamnose mutarotase</fullName>
        <ecNumber evidence="1">5.1.3.32</ecNumber>
    </submittedName>
</protein>
<organism evidence="1 2">
    <name type="scientific">Pseudoprimorskyibacter insulae</name>
    <dbReference type="NCBI Taxonomy" id="1695997"/>
    <lineage>
        <taxon>Bacteria</taxon>
        <taxon>Pseudomonadati</taxon>
        <taxon>Pseudomonadota</taxon>
        <taxon>Alphaproteobacteria</taxon>
        <taxon>Rhodobacterales</taxon>
        <taxon>Paracoccaceae</taxon>
        <taxon>Pseudoprimorskyibacter</taxon>
    </lineage>
</organism>
<dbReference type="RefSeq" id="WP_108887370.1">
    <property type="nucleotide sequence ID" value="NZ_OMOJ01000011.1"/>
</dbReference>
<keyword evidence="1" id="KW-0413">Isomerase</keyword>
<dbReference type="EMBL" id="OMOJ01000011">
    <property type="protein sequence ID" value="SPF81586.1"/>
    <property type="molecule type" value="Genomic_DNA"/>
</dbReference>
<dbReference type="Gene3D" id="3.30.70.100">
    <property type="match status" value="1"/>
</dbReference>
<dbReference type="PANTHER" id="PTHR34389:SF2">
    <property type="entry name" value="L-RHAMNOSE MUTAROTASE"/>
    <property type="match status" value="1"/>
</dbReference>
<dbReference type="OrthoDB" id="9799608at2"/>
<dbReference type="Proteomes" id="UP000244904">
    <property type="component" value="Unassembled WGS sequence"/>
</dbReference>
<keyword evidence="2" id="KW-1185">Reference proteome</keyword>
<evidence type="ECO:0000313" key="1">
    <source>
        <dbReference type="EMBL" id="SPF81586.1"/>
    </source>
</evidence>
<dbReference type="EC" id="5.1.3.32" evidence="1"/>
<accession>A0A2R8AZY0</accession>
<sequence length="109" mass="12938">MKRYGSVIGLGPDAIAEYKRLHADVWPGVLKMISACHIRNYSIFLKEPENLLFSYFEYHGSDFEADMKRMADDPETQRWWDVCMPLQRPLDTRAEGEWWANMEEVFHHD</sequence>
<dbReference type="AlphaFoldDB" id="A0A2R8AZY0"/>
<proteinExistence type="predicted"/>
<gene>
    <name evidence="1" type="primary">rhaM_1</name>
    <name evidence="1" type="ORF">PRI8871_03411</name>
</gene>
<reference evidence="2" key="1">
    <citation type="submission" date="2018-03" db="EMBL/GenBank/DDBJ databases">
        <authorList>
            <person name="Rodrigo-Torres L."/>
            <person name="Arahal R. D."/>
            <person name="Lucena T."/>
        </authorList>
    </citation>
    <scope>NUCLEOTIDE SEQUENCE [LARGE SCALE GENOMIC DNA]</scope>
    <source>
        <strain evidence="2">CECT 8871</strain>
    </source>
</reference>
<name>A0A2R8AZY0_9RHOB</name>
<dbReference type="PANTHER" id="PTHR34389">
    <property type="entry name" value="L-RHAMNOSE MUTAROTASE"/>
    <property type="match status" value="1"/>
</dbReference>
<evidence type="ECO:0000313" key="2">
    <source>
        <dbReference type="Proteomes" id="UP000244904"/>
    </source>
</evidence>
<dbReference type="GO" id="GO:0062192">
    <property type="term" value="F:L-rhamnose mutarotase activity"/>
    <property type="evidence" value="ECO:0007669"/>
    <property type="project" value="UniProtKB-EC"/>
</dbReference>
<dbReference type="Pfam" id="PF05336">
    <property type="entry name" value="rhaM"/>
    <property type="match status" value="1"/>
</dbReference>
<dbReference type="InterPro" id="IPR008000">
    <property type="entry name" value="Rham/fucose_mutarotase"/>
</dbReference>
<dbReference type="InterPro" id="IPR011008">
    <property type="entry name" value="Dimeric_a/b-barrel"/>
</dbReference>
<dbReference type="SUPFAM" id="SSF54909">
    <property type="entry name" value="Dimeric alpha+beta barrel"/>
    <property type="match status" value="1"/>
</dbReference>